<dbReference type="AlphaFoldDB" id="A0AAE4CR43"/>
<dbReference type="RefSeq" id="WP_310412785.1">
    <property type="nucleotide sequence ID" value="NZ_JAVDYC010000001.1"/>
</dbReference>
<evidence type="ECO:0000256" key="2">
    <source>
        <dbReference type="ARBA" id="ARBA00023002"/>
    </source>
</evidence>
<dbReference type="Proteomes" id="UP001183629">
    <property type="component" value="Unassembled WGS sequence"/>
</dbReference>
<name>A0AAE4CR43_9ACTN</name>
<evidence type="ECO:0000313" key="5">
    <source>
        <dbReference type="EMBL" id="MDR7322421.1"/>
    </source>
</evidence>
<dbReference type="Gene3D" id="3.40.50.720">
    <property type="entry name" value="NAD(P)-binding Rossmann-like Domain"/>
    <property type="match status" value="1"/>
</dbReference>
<comment type="caution">
    <text evidence="5">The sequence shown here is derived from an EMBL/GenBank/DDBJ whole genome shotgun (WGS) entry which is preliminary data.</text>
</comment>
<dbReference type="Gene3D" id="1.10.1040.10">
    <property type="entry name" value="N-(1-d-carboxylethyl)-l-norvaline Dehydrogenase, domain 2"/>
    <property type="match status" value="1"/>
</dbReference>
<dbReference type="InterPro" id="IPR006115">
    <property type="entry name" value="6PGDH_NADP-bd"/>
</dbReference>
<protein>
    <submittedName>
        <fullName evidence="5">3-hydroxyisobutyrate dehydrogenase-like beta-hydroxyacid dehydrogenase</fullName>
    </submittedName>
</protein>
<keyword evidence="6" id="KW-1185">Reference proteome</keyword>
<dbReference type="InterPro" id="IPR036291">
    <property type="entry name" value="NAD(P)-bd_dom_sf"/>
</dbReference>
<dbReference type="PANTHER" id="PTHR43580:SF2">
    <property type="entry name" value="CYTOKINE-LIKE NUCLEAR FACTOR N-PAC"/>
    <property type="match status" value="1"/>
</dbReference>
<dbReference type="SUPFAM" id="SSF51735">
    <property type="entry name" value="NAD(P)-binding Rossmann-fold domains"/>
    <property type="match status" value="1"/>
</dbReference>
<dbReference type="InterPro" id="IPR013328">
    <property type="entry name" value="6PGD_dom2"/>
</dbReference>
<dbReference type="PIRSF" id="PIRSF000103">
    <property type="entry name" value="HIBADH"/>
    <property type="match status" value="1"/>
</dbReference>
<dbReference type="EMBL" id="JAVDYC010000001">
    <property type="protein sequence ID" value="MDR7322421.1"/>
    <property type="molecule type" value="Genomic_DNA"/>
</dbReference>
<evidence type="ECO:0000259" key="4">
    <source>
        <dbReference type="Pfam" id="PF21761"/>
    </source>
</evidence>
<accession>A0AAE4CR43</accession>
<dbReference type="GO" id="GO:0016491">
    <property type="term" value="F:oxidoreductase activity"/>
    <property type="evidence" value="ECO:0007669"/>
    <property type="project" value="UniProtKB-KW"/>
</dbReference>
<evidence type="ECO:0000259" key="3">
    <source>
        <dbReference type="Pfam" id="PF03446"/>
    </source>
</evidence>
<sequence length="280" mass="27404">MVVSVIGTGAIGAAAARALLGAGQDVVVWNRTPDRASPLVAAGARRAGTLRAAGGDPVLLALTGYPAVRECLDGLGESLSGRTVVALCTGTPAEARAAAARAADLGAAYLDAGVQAAPGAIGTPAATFLYAGSRAVFDAHAATLGLLGTARFVGEAPDAAAVWDLALFGLWYDAQLGLLRALDTVRAAGGDLGEFVAAAGVQLGHVAGGVPATVGEMRDGTYPPGPATLAEHLAVLRRLAGTRAGGRLGDGGLAAVLARVEALVAAGRAGEGLTALTATS</sequence>
<evidence type="ECO:0000256" key="1">
    <source>
        <dbReference type="ARBA" id="ARBA00009080"/>
    </source>
</evidence>
<feature type="domain" description="NADPH-dependent reductive aminase-like C-terminal" evidence="4">
    <location>
        <begin position="158"/>
        <end position="277"/>
    </location>
</feature>
<keyword evidence="2" id="KW-0560">Oxidoreductase</keyword>
<proteinExistence type="inferred from homology"/>
<dbReference type="InterPro" id="IPR051265">
    <property type="entry name" value="HIBADH-related_NP60_sf"/>
</dbReference>
<dbReference type="GO" id="GO:0050661">
    <property type="term" value="F:NADP binding"/>
    <property type="evidence" value="ECO:0007669"/>
    <property type="project" value="InterPro"/>
</dbReference>
<dbReference type="InterPro" id="IPR048666">
    <property type="entry name" value="RedAm-like_C"/>
</dbReference>
<dbReference type="PANTHER" id="PTHR43580">
    <property type="entry name" value="OXIDOREDUCTASE GLYR1-RELATED"/>
    <property type="match status" value="1"/>
</dbReference>
<gene>
    <name evidence="5" type="ORF">J2S44_002671</name>
</gene>
<comment type="similarity">
    <text evidence="1">Belongs to the HIBADH-related family.</text>
</comment>
<dbReference type="InterPro" id="IPR015815">
    <property type="entry name" value="HIBADH-related"/>
</dbReference>
<dbReference type="Pfam" id="PF03446">
    <property type="entry name" value="NAD_binding_2"/>
    <property type="match status" value="1"/>
</dbReference>
<feature type="domain" description="6-phosphogluconate dehydrogenase NADP-binding" evidence="3">
    <location>
        <begin position="3"/>
        <end position="149"/>
    </location>
</feature>
<dbReference type="Pfam" id="PF21761">
    <property type="entry name" value="RedAm-like_C"/>
    <property type="match status" value="1"/>
</dbReference>
<organism evidence="5 6">
    <name type="scientific">Catenuloplanes niger</name>
    <dbReference type="NCBI Taxonomy" id="587534"/>
    <lineage>
        <taxon>Bacteria</taxon>
        <taxon>Bacillati</taxon>
        <taxon>Actinomycetota</taxon>
        <taxon>Actinomycetes</taxon>
        <taxon>Micromonosporales</taxon>
        <taxon>Micromonosporaceae</taxon>
        <taxon>Catenuloplanes</taxon>
    </lineage>
</organism>
<evidence type="ECO:0000313" key="6">
    <source>
        <dbReference type="Proteomes" id="UP001183629"/>
    </source>
</evidence>
<reference evidence="5 6" key="1">
    <citation type="submission" date="2023-07" db="EMBL/GenBank/DDBJ databases">
        <title>Sequencing the genomes of 1000 actinobacteria strains.</title>
        <authorList>
            <person name="Klenk H.-P."/>
        </authorList>
    </citation>
    <scope>NUCLEOTIDE SEQUENCE [LARGE SCALE GENOMIC DNA]</scope>
    <source>
        <strain evidence="5 6">DSM 44711</strain>
    </source>
</reference>